<gene>
    <name evidence="1" type="ORF">QBC38DRAFT_442285</name>
</gene>
<evidence type="ECO:0000313" key="2">
    <source>
        <dbReference type="Proteomes" id="UP001301958"/>
    </source>
</evidence>
<accession>A0AAN7BT22</accession>
<organism evidence="1 2">
    <name type="scientific">Podospora fimiseda</name>
    <dbReference type="NCBI Taxonomy" id="252190"/>
    <lineage>
        <taxon>Eukaryota</taxon>
        <taxon>Fungi</taxon>
        <taxon>Dikarya</taxon>
        <taxon>Ascomycota</taxon>
        <taxon>Pezizomycotina</taxon>
        <taxon>Sordariomycetes</taxon>
        <taxon>Sordariomycetidae</taxon>
        <taxon>Sordariales</taxon>
        <taxon>Podosporaceae</taxon>
        <taxon>Podospora</taxon>
    </lineage>
</organism>
<name>A0AAN7BT22_9PEZI</name>
<protein>
    <submittedName>
        <fullName evidence="1">Uncharacterized protein</fullName>
    </submittedName>
</protein>
<comment type="caution">
    <text evidence="1">The sequence shown here is derived from an EMBL/GenBank/DDBJ whole genome shotgun (WGS) entry which is preliminary data.</text>
</comment>
<dbReference type="Proteomes" id="UP001301958">
    <property type="component" value="Unassembled WGS sequence"/>
</dbReference>
<proteinExistence type="predicted"/>
<reference evidence="1" key="2">
    <citation type="submission" date="2023-05" db="EMBL/GenBank/DDBJ databases">
        <authorList>
            <consortium name="Lawrence Berkeley National Laboratory"/>
            <person name="Steindorff A."/>
            <person name="Hensen N."/>
            <person name="Bonometti L."/>
            <person name="Westerberg I."/>
            <person name="Brannstrom I.O."/>
            <person name="Guillou S."/>
            <person name="Cros-Aarteil S."/>
            <person name="Calhoun S."/>
            <person name="Haridas S."/>
            <person name="Kuo A."/>
            <person name="Mondo S."/>
            <person name="Pangilinan J."/>
            <person name="Riley R."/>
            <person name="Labutti K."/>
            <person name="Andreopoulos B."/>
            <person name="Lipzen A."/>
            <person name="Chen C."/>
            <person name="Yanf M."/>
            <person name="Daum C."/>
            <person name="Ng V."/>
            <person name="Clum A."/>
            <person name="Ohm R."/>
            <person name="Martin F."/>
            <person name="Silar P."/>
            <person name="Natvig D."/>
            <person name="Lalanne C."/>
            <person name="Gautier V."/>
            <person name="Ament-Velasquez S.L."/>
            <person name="Kruys A."/>
            <person name="Hutchinson M.I."/>
            <person name="Powell A.J."/>
            <person name="Barry K."/>
            <person name="Miller A.N."/>
            <person name="Grigoriev I.V."/>
            <person name="Debuchy R."/>
            <person name="Gladieux P."/>
            <person name="Thoren M.H."/>
            <person name="Johannesson H."/>
        </authorList>
    </citation>
    <scope>NUCLEOTIDE SEQUENCE</scope>
    <source>
        <strain evidence="1">CBS 990.96</strain>
    </source>
</reference>
<reference evidence="1" key="1">
    <citation type="journal article" date="2023" name="Mol. Phylogenet. Evol.">
        <title>Genome-scale phylogeny and comparative genomics of the fungal order Sordariales.</title>
        <authorList>
            <person name="Hensen N."/>
            <person name="Bonometti L."/>
            <person name="Westerberg I."/>
            <person name="Brannstrom I.O."/>
            <person name="Guillou S."/>
            <person name="Cros-Aarteil S."/>
            <person name="Calhoun S."/>
            <person name="Haridas S."/>
            <person name="Kuo A."/>
            <person name="Mondo S."/>
            <person name="Pangilinan J."/>
            <person name="Riley R."/>
            <person name="LaButti K."/>
            <person name="Andreopoulos B."/>
            <person name="Lipzen A."/>
            <person name="Chen C."/>
            <person name="Yan M."/>
            <person name="Daum C."/>
            <person name="Ng V."/>
            <person name="Clum A."/>
            <person name="Steindorff A."/>
            <person name="Ohm R.A."/>
            <person name="Martin F."/>
            <person name="Silar P."/>
            <person name="Natvig D.O."/>
            <person name="Lalanne C."/>
            <person name="Gautier V."/>
            <person name="Ament-Velasquez S.L."/>
            <person name="Kruys A."/>
            <person name="Hutchinson M.I."/>
            <person name="Powell A.J."/>
            <person name="Barry K."/>
            <person name="Miller A.N."/>
            <person name="Grigoriev I.V."/>
            <person name="Debuchy R."/>
            <person name="Gladieux P."/>
            <person name="Hiltunen Thoren M."/>
            <person name="Johannesson H."/>
        </authorList>
    </citation>
    <scope>NUCLEOTIDE SEQUENCE</scope>
    <source>
        <strain evidence="1">CBS 990.96</strain>
    </source>
</reference>
<dbReference type="EMBL" id="MU865312">
    <property type="protein sequence ID" value="KAK4229074.1"/>
    <property type="molecule type" value="Genomic_DNA"/>
</dbReference>
<sequence>MSVNHKSRGTQPANRGMIVYTICNGREWEEAKKEEDRRELLDDGTGRPFFVAKSGVSPFLTAFGWRGFFQIESEFTDTRDSHMAIVQTPLVEDHHQQDFMLTNLEAGSKSKSNKMLQKIHKKKKARTVTLVLPHEAPRHSGQEAGRRRPTLAPTITPSRFLLTTELGRNREQPITSREAYLYTKLLARLSELMLSFPSSLLALSGSEKTQTFG</sequence>
<keyword evidence="2" id="KW-1185">Reference proteome</keyword>
<evidence type="ECO:0000313" key="1">
    <source>
        <dbReference type="EMBL" id="KAK4229074.1"/>
    </source>
</evidence>
<dbReference type="AlphaFoldDB" id="A0AAN7BT22"/>